<dbReference type="AlphaFoldDB" id="A0A396GWN8"/>
<gene>
    <name evidence="1" type="ORF">MtrunA17_Chr7g0232051</name>
</gene>
<protein>
    <submittedName>
        <fullName evidence="1">Uncharacterized protein</fullName>
    </submittedName>
</protein>
<reference evidence="1" key="1">
    <citation type="journal article" date="2018" name="Nat. Plants">
        <title>Whole-genome landscape of Medicago truncatula symbiotic genes.</title>
        <authorList>
            <person name="Pecrix Y."/>
            <person name="Gamas P."/>
            <person name="Carrere S."/>
        </authorList>
    </citation>
    <scope>NUCLEOTIDE SEQUENCE</scope>
    <source>
        <tissue evidence="1">Leaves</tissue>
    </source>
</reference>
<comment type="caution">
    <text evidence="1">The sequence shown here is derived from an EMBL/GenBank/DDBJ whole genome shotgun (WGS) entry which is preliminary data.</text>
</comment>
<dbReference type="Gramene" id="rna39864">
    <property type="protein sequence ID" value="RHN45512.1"/>
    <property type="gene ID" value="gene39864"/>
</dbReference>
<dbReference type="PANTHER" id="PTHR33625:SF2">
    <property type="entry name" value="POST-SET DOMAIN-CONTAINING PROTEIN"/>
    <property type="match status" value="1"/>
</dbReference>
<dbReference type="Proteomes" id="UP000265566">
    <property type="component" value="Chromosome 7"/>
</dbReference>
<evidence type="ECO:0000313" key="1">
    <source>
        <dbReference type="EMBL" id="RHN45512.1"/>
    </source>
</evidence>
<dbReference type="PANTHER" id="PTHR33625">
    <property type="entry name" value="OS08G0179900 PROTEIN"/>
    <property type="match status" value="1"/>
</dbReference>
<accession>A0A396GWN8</accession>
<organism evidence="1">
    <name type="scientific">Medicago truncatula</name>
    <name type="common">Barrel medic</name>
    <name type="synonym">Medicago tribuloides</name>
    <dbReference type="NCBI Taxonomy" id="3880"/>
    <lineage>
        <taxon>Eukaryota</taxon>
        <taxon>Viridiplantae</taxon>
        <taxon>Streptophyta</taxon>
        <taxon>Embryophyta</taxon>
        <taxon>Tracheophyta</taxon>
        <taxon>Spermatophyta</taxon>
        <taxon>Magnoliopsida</taxon>
        <taxon>eudicotyledons</taxon>
        <taxon>Gunneridae</taxon>
        <taxon>Pentapetalae</taxon>
        <taxon>rosids</taxon>
        <taxon>fabids</taxon>
        <taxon>Fabales</taxon>
        <taxon>Fabaceae</taxon>
        <taxon>Papilionoideae</taxon>
        <taxon>50 kb inversion clade</taxon>
        <taxon>NPAAA clade</taxon>
        <taxon>Hologalegina</taxon>
        <taxon>IRL clade</taxon>
        <taxon>Trifolieae</taxon>
        <taxon>Medicago</taxon>
    </lineage>
</organism>
<name>A0A396GWN8_MEDTR</name>
<proteinExistence type="predicted"/>
<dbReference type="EMBL" id="PSQE01000007">
    <property type="protein sequence ID" value="RHN45512.1"/>
    <property type="molecule type" value="Genomic_DNA"/>
</dbReference>
<sequence length="227" mass="25487">MGGGTMHIDHLVPQLSNANKTLSSSCCNGQFCRKQEITSNGSLYNPVFETVPSRREVEDAISALQEFMKAVSTTIIDQQIADSYDYDSRIVQSQGYNRLYNALQLLQADPAVKRLVISLSSDEAIWDAVIRNVLHQRLLELPDAAKPKRPQSSEQREISIEILNWIFHIMKGKVLELIQSFQSLMNDLFQSPGIENATGDTSQLDEKAPSIICKTSAATSYRYQLFQ</sequence>